<proteinExistence type="predicted"/>
<organism evidence="1 2">
    <name type="scientific">Chryseobacterium oryzae</name>
    <dbReference type="NCBI Taxonomy" id="2929799"/>
    <lineage>
        <taxon>Bacteria</taxon>
        <taxon>Pseudomonadati</taxon>
        <taxon>Bacteroidota</taxon>
        <taxon>Flavobacteriia</taxon>
        <taxon>Flavobacteriales</taxon>
        <taxon>Weeksellaceae</taxon>
        <taxon>Chryseobacterium group</taxon>
        <taxon>Chryseobacterium</taxon>
    </lineage>
</organism>
<name>A0ABY4BF75_9FLAO</name>
<sequence>MSKAKKNKRPSANASNLFEVESIINFKEMPLEVAIKMLKASEIFVSEEEASEILSLLHTLAKVTIKEFLLNND</sequence>
<gene>
    <name evidence="1" type="ORF">MTP08_10060</name>
</gene>
<dbReference type="GeneID" id="78301989"/>
<dbReference type="RefSeq" id="WP_065720727.1">
    <property type="nucleotide sequence ID" value="NZ_CP094529.1"/>
</dbReference>
<dbReference type="EMBL" id="CP094529">
    <property type="protein sequence ID" value="UOE37409.1"/>
    <property type="molecule type" value="Genomic_DNA"/>
</dbReference>
<evidence type="ECO:0000313" key="2">
    <source>
        <dbReference type="Proteomes" id="UP000831068"/>
    </source>
</evidence>
<keyword evidence="2" id="KW-1185">Reference proteome</keyword>
<accession>A0ABY4BF75</accession>
<evidence type="ECO:0000313" key="1">
    <source>
        <dbReference type="EMBL" id="UOE37409.1"/>
    </source>
</evidence>
<dbReference type="Proteomes" id="UP000831068">
    <property type="component" value="Chromosome"/>
</dbReference>
<reference evidence="1 2" key="1">
    <citation type="submission" date="2022-03" db="EMBL/GenBank/DDBJ databases">
        <title>Chryseobacterium sp. isolated from the Andong Sikhe.</title>
        <authorList>
            <person name="Won M."/>
            <person name="Kim S.-J."/>
            <person name="Kwon S.-W."/>
        </authorList>
    </citation>
    <scope>NUCLEOTIDE SEQUENCE [LARGE SCALE GENOMIC DNA]</scope>
    <source>
        <strain evidence="1 2">ADR-1</strain>
    </source>
</reference>
<protein>
    <submittedName>
        <fullName evidence="1">Uncharacterized protein</fullName>
    </submittedName>
</protein>